<evidence type="ECO:0008006" key="4">
    <source>
        <dbReference type="Google" id="ProtNLM"/>
    </source>
</evidence>
<dbReference type="Proteomes" id="UP001499987">
    <property type="component" value="Unassembled WGS sequence"/>
</dbReference>
<dbReference type="EMBL" id="BAAALD010000019">
    <property type="protein sequence ID" value="GAA1081857.1"/>
    <property type="molecule type" value="Genomic_DNA"/>
</dbReference>
<organism evidence="2 3">
    <name type="scientific">Kitasatospora arboriphila</name>
    <dbReference type="NCBI Taxonomy" id="258052"/>
    <lineage>
        <taxon>Bacteria</taxon>
        <taxon>Bacillati</taxon>
        <taxon>Actinomycetota</taxon>
        <taxon>Actinomycetes</taxon>
        <taxon>Kitasatosporales</taxon>
        <taxon>Streptomycetaceae</taxon>
        <taxon>Kitasatospora</taxon>
    </lineage>
</organism>
<keyword evidence="1" id="KW-0812">Transmembrane</keyword>
<keyword evidence="1" id="KW-1133">Transmembrane helix</keyword>
<evidence type="ECO:0000313" key="2">
    <source>
        <dbReference type="EMBL" id="GAA1081857.1"/>
    </source>
</evidence>
<evidence type="ECO:0000313" key="3">
    <source>
        <dbReference type="Proteomes" id="UP001499987"/>
    </source>
</evidence>
<feature type="transmembrane region" description="Helical" evidence="1">
    <location>
        <begin position="6"/>
        <end position="28"/>
    </location>
</feature>
<reference evidence="3" key="1">
    <citation type="journal article" date="2019" name="Int. J. Syst. Evol. Microbiol.">
        <title>The Global Catalogue of Microorganisms (GCM) 10K type strain sequencing project: providing services to taxonomists for standard genome sequencing and annotation.</title>
        <authorList>
            <consortium name="The Broad Institute Genomics Platform"/>
            <consortium name="The Broad Institute Genome Sequencing Center for Infectious Disease"/>
            <person name="Wu L."/>
            <person name="Ma J."/>
        </authorList>
    </citation>
    <scope>NUCLEOTIDE SEQUENCE [LARGE SCALE GENOMIC DNA]</scope>
    <source>
        <strain evidence="3">JCM 13002</strain>
    </source>
</reference>
<sequence>MLKAVLQGIGLGLLVIVAAVGGTVAWLSRPGAGEYPSRTADARLDRLAGDPLLDALATALGSTAAARRWPCRDTPHGRMPPMVTADYTGPRTALAERRLHDLAAQTGWRHETTTGGGPWSSVGLTKSFDGWRSSATVTVEPSAVHVELDASEDDGCP</sequence>
<protein>
    <recommendedName>
        <fullName evidence="4">PASTA domain-containing protein</fullName>
    </recommendedName>
</protein>
<accession>A0ABP4E0J9</accession>
<dbReference type="RefSeq" id="WP_344623709.1">
    <property type="nucleotide sequence ID" value="NZ_BAAALD010000019.1"/>
</dbReference>
<keyword evidence="1" id="KW-0472">Membrane</keyword>
<name>A0ABP4E0J9_9ACTN</name>
<proteinExistence type="predicted"/>
<keyword evidence="3" id="KW-1185">Reference proteome</keyword>
<evidence type="ECO:0000256" key="1">
    <source>
        <dbReference type="SAM" id="Phobius"/>
    </source>
</evidence>
<gene>
    <name evidence="2" type="ORF">GCM10009663_25950</name>
</gene>
<comment type="caution">
    <text evidence="2">The sequence shown here is derived from an EMBL/GenBank/DDBJ whole genome shotgun (WGS) entry which is preliminary data.</text>
</comment>